<evidence type="ECO:0000256" key="1">
    <source>
        <dbReference type="SAM" id="MobiDB-lite"/>
    </source>
</evidence>
<sequence>MEQVGGTRTRSHACLAVDSLVSATATSFRSTWTGRFAWAVERCQRIFHAVHLELHADRACGWASIDALSLLLLLLPPRSRSAPAACAARHARALRRRLQESLVAVACSQELSVGVAWTLPLLALSTNLAHSPAFPIESSSTARATDTPQPAEHPRATTAESRPTR</sequence>
<evidence type="ECO:0000313" key="2">
    <source>
        <dbReference type="EMBL" id="PRQ72079.1"/>
    </source>
</evidence>
<dbReference type="AlphaFoldDB" id="A0A2T0A246"/>
<proteinExistence type="predicted"/>
<feature type="region of interest" description="Disordered" evidence="1">
    <location>
        <begin position="137"/>
        <end position="165"/>
    </location>
</feature>
<name>A0A2T0A246_RHOTO</name>
<evidence type="ECO:0000313" key="3">
    <source>
        <dbReference type="Proteomes" id="UP000239560"/>
    </source>
</evidence>
<dbReference type="Proteomes" id="UP000239560">
    <property type="component" value="Unassembled WGS sequence"/>
</dbReference>
<dbReference type="EMBL" id="LCTV02000010">
    <property type="protein sequence ID" value="PRQ72079.1"/>
    <property type="molecule type" value="Genomic_DNA"/>
</dbReference>
<reference evidence="2 3" key="1">
    <citation type="journal article" date="2018" name="Elife">
        <title>Functional genomics of lipid metabolism in the oleaginous yeast Rhodosporidium toruloides.</title>
        <authorList>
            <person name="Coradetti S.T."/>
            <person name="Pinel D."/>
            <person name="Geiselman G."/>
            <person name="Ito M."/>
            <person name="Mondo S."/>
            <person name="Reilly M.C."/>
            <person name="Cheng Y.F."/>
            <person name="Bauer S."/>
            <person name="Grigoriev I."/>
            <person name="Gladden J.M."/>
            <person name="Simmons B.A."/>
            <person name="Brem R."/>
            <person name="Arkin A.P."/>
            <person name="Skerker J.M."/>
        </authorList>
    </citation>
    <scope>NUCLEOTIDE SEQUENCE [LARGE SCALE GENOMIC DNA]</scope>
    <source>
        <strain evidence="2 3">NBRC 0880</strain>
    </source>
</reference>
<feature type="compositionally biased region" description="Polar residues" evidence="1">
    <location>
        <begin position="137"/>
        <end position="148"/>
    </location>
</feature>
<protein>
    <submittedName>
        <fullName evidence="2">Uncharacterized protein</fullName>
    </submittedName>
</protein>
<accession>A0A2T0A246</accession>
<gene>
    <name evidence="2" type="ORF">AAT19DRAFT_9418</name>
</gene>
<organism evidence="2 3">
    <name type="scientific">Rhodotorula toruloides</name>
    <name type="common">Yeast</name>
    <name type="synonym">Rhodosporidium toruloides</name>
    <dbReference type="NCBI Taxonomy" id="5286"/>
    <lineage>
        <taxon>Eukaryota</taxon>
        <taxon>Fungi</taxon>
        <taxon>Dikarya</taxon>
        <taxon>Basidiomycota</taxon>
        <taxon>Pucciniomycotina</taxon>
        <taxon>Microbotryomycetes</taxon>
        <taxon>Sporidiobolales</taxon>
        <taxon>Sporidiobolaceae</taxon>
        <taxon>Rhodotorula</taxon>
    </lineage>
</organism>
<comment type="caution">
    <text evidence="2">The sequence shown here is derived from an EMBL/GenBank/DDBJ whole genome shotgun (WGS) entry which is preliminary data.</text>
</comment>